<reference evidence="1" key="1">
    <citation type="submission" date="2020-07" db="EMBL/GenBank/DDBJ databases">
        <title>Multicomponent nature underlies the extraordinary mechanical properties of spider dragline silk.</title>
        <authorList>
            <person name="Kono N."/>
            <person name="Nakamura H."/>
            <person name="Mori M."/>
            <person name="Yoshida Y."/>
            <person name="Ohtoshi R."/>
            <person name="Malay A.D."/>
            <person name="Moran D.A.P."/>
            <person name="Tomita M."/>
            <person name="Numata K."/>
            <person name="Arakawa K."/>
        </authorList>
    </citation>
    <scope>NUCLEOTIDE SEQUENCE</scope>
</reference>
<organism evidence="1 2">
    <name type="scientific">Trichonephila clavata</name>
    <name type="common">Joro spider</name>
    <name type="synonym">Nephila clavata</name>
    <dbReference type="NCBI Taxonomy" id="2740835"/>
    <lineage>
        <taxon>Eukaryota</taxon>
        <taxon>Metazoa</taxon>
        <taxon>Ecdysozoa</taxon>
        <taxon>Arthropoda</taxon>
        <taxon>Chelicerata</taxon>
        <taxon>Arachnida</taxon>
        <taxon>Araneae</taxon>
        <taxon>Araneomorphae</taxon>
        <taxon>Entelegynae</taxon>
        <taxon>Araneoidea</taxon>
        <taxon>Nephilidae</taxon>
        <taxon>Trichonephila</taxon>
    </lineage>
</organism>
<keyword evidence="2" id="KW-1185">Reference proteome</keyword>
<accession>A0A8X6M0A1</accession>
<gene>
    <name evidence="1" type="ORF">TNCT_260041</name>
</gene>
<proteinExistence type="predicted"/>
<dbReference type="EMBL" id="BMAO01028966">
    <property type="protein sequence ID" value="GFR28525.1"/>
    <property type="molecule type" value="Genomic_DNA"/>
</dbReference>
<dbReference type="AlphaFoldDB" id="A0A8X6M0A1"/>
<name>A0A8X6M0A1_TRICU</name>
<protein>
    <submittedName>
        <fullName evidence="1">Uncharacterized protein</fullName>
    </submittedName>
</protein>
<evidence type="ECO:0000313" key="2">
    <source>
        <dbReference type="Proteomes" id="UP000887116"/>
    </source>
</evidence>
<comment type="caution">
    <text evidence="1">The sequence shown here is derived from an EMBL/GenBank/DDBJ whole genome shotgun (WGS) entry which is preliminary data.</text>
</comment>
<sequence>MNNKRRYCNAPSAVDVRFKSDASKIVQDCLQMHDEDFKELYCTELIKFESNRVFLESYLDHSMRIMDTWMLYNTPYSFYGHIALSNAPEERGYLSRCILSSKHVVKVSK</sequence>
<dbReference type="Proteomes" id="UP000887116">
    <property type="component" value="Unassembled WGS sequence"/>
</dbReference>
<evidence type="ECO:0000313" key="1">
    <source>
        <dbReference type="EMBL" id="GFR28525.1"/>
    </source>
</evidence>